<dbReference type="CDD" id="cd00310">
    <property type="entry name" value="ATP-synt_Fo_a_6"/>
    <property type="match status" value="1"/>
</dbReference>
<dbReference type="EMBL" id="DQ991936">
    <property type="protein sequence ID" value="ABL09080.1"/>
    <property type="molecule type" value="Genomic_DNA"/>
</dbReference>
<evidence type="ECO:0000256" key="2">
    <source>
        <dbReference type="ARBA" id="ARBA00006810"/>
    </source>
</evidence>
<dbReference type="PANTHER" id="PTHR11410">
    <property type="entry name" value="ATP SYNTHASE SUBUNIT A"/>
    <property type="match status" value="1"/>
</dbReference>
<dbReference type="SUPFAM" id="SSF81336">
    <property type="entry name" value="F1F0 ATP synthase subunit A"/>
    <property type="match status" value="1"/>
</dbReference>
<dbReference type="InterPro" id="IPR045083">
    <property type="entry name" value="ATP_synth_F0_asu_bact/mt"/>
</dbReference>
<evidence type="ECO:0000256" key="1">
    <source>
        <dbReference type="ARBA" id="ARBA00004141"/>
    </source>
</evidence>
<protein>
    <recommendedName>
        <fullName evidence="11">ATP synthase subunit a</fullName>
    </recommendedName>
</protein>
<keyword evidence="6" id="KW-0375">Hydrogen ion transport</keyword>
<evidence type="ECO:0000256" key="7">
    <source>
        <dbReference type="ARBA" id="ARBA00022989"/>
    </source>
</evidence>
<feature type="transmembrane region" description="Helical" evidence="12">
    <location>
        <begin position="162"/>
        <end position="182"/>
    </location>
</feature>
<comment type="similarity">
    <text evidence="2">Belongs to the ATPase A chain family.</text>
</comment>
<keyword evidence="5 12" id="KW-0812">Transmembrane</keyword>
<dbReference type="GO" id="GO:0045259">
    <property type="term" value="C:proton-transporting ATP synthase complex"/>
    <property type="evidence" value="ECO:0007669"/>
    <property type="project" value="UniProtKB-KW"/>
</dbReference>
<dbReference type="Pfam" id="PF00119">
    <property type="entry name" value="ATP-synt_A"/>
    <property type="match status" value="1"/>
</dbReference>
<dbReference type="InterPro" id="IPR000568">
    <property type="entry name" value="ATP_synth_F0_asu"/>
</dbReference>
<dbReference type="PROSITE" id="PS00449">
    <property type="entry name" value="ATPASE_A"/>
    <property type="match status" value="1"/>
</dbReference>
<evidence type="ECO:0000313" key="13">
    <source>
        <dbReference type="EMBL" id="ABL09080.1"/>
    </source>
</evidence>
<feature type="transmembrane region" description="Helical" evidence="12">
    <location>
        <begin position="89"/>
        <end position="110"/>
    </location>
</feature>
<evidence type="ECO:0000256" key="12">
    <source>
        <dbReference type="SAM" id="Phobius"/>
    </source>
</evidence>
<dbReference type="Gene3D" id="1.20.120.220">
    <property type="entry name" value="ATP synthase, F0 complex, subunit A"/>
    <property type="match status" value="1"/>
</dbReference>
<dbReference type="InterPro" id="IPR035908">
    <property type="entry name" value="F0_ATP_A_sf"/>
</dbReference>
<dbReference type="PRINTS" id="PR00123">
    <property type="entry name" value="ATPASEA"/>
</dbReference>
<feature type="transmembrane region" description="Helical" evidence="12">
    <location>
        <begin position="189"/>
        <end position="209"/>
    </location>
</feature>
<evidence type="ECO:0000256" key="9">
    <source>
        <dbReference type="ARBA" id="ARBA00023136"/>
    </source>
</evidence>
<reference evidence="13" key="1">
    <citation type="journal article" date="2011" name="Mar. Genomics">
        <title>Crawling through time: Transition of snails to slugs dating back to the Paleozoic, based on mitochondrial phylogenomics.</title>
        <authorList>
            <person name="Medina M."/>
            <person name="Lal S."/>
            <person name="Valles Y."/>
            <person name="Takaoka T.L."/>
            <person name="Dayrat B.A."/>
            <person name="Boore J.L."/>
            <person name="Gosliner T."/>
        </authorList>
    </citation>
    <scope>NUCLEOTIDE SEQUENCE</scope>
</reference>
<evidence type="ECO:0000256" key="6">
    <source>
        <dbReference type="ARBA" id="ARBA00022781"/>
    </source>
</evidence>
<evidence type="ECO:0000256" key="5">
    <source>
        <dbReference type="ARBA" id="ARBA00022692"/>
    </source>
</evidence>
<accession>E6Y1C7</accession>
<dbReference type="GO" id="GO:0046933">
    <property type="term" value="F:proton-transporting ATP synthase activity, rotational mechanism"/>
    <property type="evidence" value="ECO:0007669"/>
    <property type="project" value="TreeGrafter"/>
</dbReference>
<keyword evidence="13" id="KW-0496">Mitochondrion</keyword>
<evidence type="ECO:0000256" key="3">
    <source>
        <dbReference type="ARBA" id="ARBA00022448"/>
    </source>
</evidence>
<keyword evidence="10" id="KW-0066">ATP synthesis</keyword>
<organism evidence="13">
    <name type="scientific">Onchidella borealis</name>
    <dbReference type="NCBI Taxonomy" id="244421"/>
    <lineage>
        <taxon>Eukaryota</taxon>
        <taxon>Metazoa</taxon>
        <taxon>Spiralia</taxon>
        <taxon>Lophotrochozoa</taxon>
        <taxon>Mollusca</taxon>
        <taxon>Gastropoda</taxon>
        <taxon>Heterobranchia</taxon>
        <taxon>Euthyneura</taxon>
        <taxon>Panpulmonata</taxon>
        <taxon>Eupulmonata</taxon>
        <taxon>Systellommatophora</taxon>
        <taxon>Onchidioidea</taxon>
        <taxon>Onchidiidae</taxon>
        <taxon>Onchidella</taxon>
    </lineage>
</organism>
<feature type="transmembrane region" description="Helical" evidence="12">
    <location>
        <begin position="56"/>
        <end position="83"/>
    </location>
</feature>
<dbReference type="InterPro" id="IPR023011">
    <property type="entry name" value="ATP_synth_F0_asu_AS"/>
</dbReference>
<feature type="transmembrane region" description="Helical" evidence="12">
    <location>
        <begin position="20"/>
        <end position="44"/>
    </location>
</feature>
<keyword evidence="4" id="KW-0138">CF(0)</keyword>
<keyword evidence="9 12" id="KW-0472">Membrane</keyword>
<dbReference type="PANTHER" id="PTHR11410:SF0">
    <property type="entry name" value="ATP SYNTHASE SUBUNIT A"/>
    <property type="match status" value="1"/>
</dbReference>
<sequence length="214" mass="23105">MMSDLFSSLDGCNSYFTWGLPLALTGLFLINYSWPCQLSTFALFVGTSLSDKSKRLAPLSLMSFVLIVLIISLNLIGLFPLAFGVTSSLWMASTLGLLLWGLLVISGWISNPMKSAANLAPAGAPAALIWFLVLVETVSLLIRPLTLTVRLIANISAGHVVLSLVANCMTSVAFSSSLGILLVSVGYNLFEIFVCFIQAYIFTLLVSLYSQEHP</sequence>
<dbReference type="AlphaFoldDB" id="E6Y1C7"/>
<proteinExistence type="inferred from homology"/>
<keyword evidence="8" id="KW-0406">Ion transport</keyword>
<gene>
    <name evidence="13" type="primary">ATP6</name>
</gene>
<keyword evidence="7 12" id="KW-1133">Transmembrane helix</keyword>
<evidence type="ECO:0000256" key="4">
    <source>
        <dbReference type="ARBA" id="ARBA00022547"/>
    </source>
</evidence>
<comment type="subcellular location">
    <subcellularLocation>
        <location evidence="1">Membrane</location>
        <topology evidence="1">Multi-pass membrane protein</topology>
    </subcellularLocation>
    <subcellularLocation>
        <location evidence="11">Mitochondrion inner membrane</location>
        <topology evidence="11">Multi-pass membrane protein</topology>
    </subcellularLocation>
</comment>
<dbReference type="NCBIfam" id="TIGR01131">
    <property type="entry name" value="ATP_synt_6_or_A"/>
    <property type="match status" value="1"/>
</dbReference>
<evidence type="ECO:0000256" key="8">
    <source>
        <dbReference type="ARBA" id="ARBA00023065"/>
    </source>
</evidence>
<geneLocation type="mitochondrion" evidence="13"/>
<name>E6Y1C7_9EUPU</name>
<evidence type="ECO:0000256" key="10">
    <source>
        <dbReference type="ARBA" id="ARBA00023310"/>
    </source>
</evidence>
<keyword evidence="3" id="KW-0813">Transport</keyword>
<dbReference type="GO" id="GO:0005743">
    <property type="term" value="C:mitochondrial inner membrane"/>
    <property type="evidence" value="ECO:0007669"/>
    <property type="project" value="UniProtKB-SubCell"/>
</dbReference>
<feature type="transmembrane region" description="Helical" evidence="12">
    <location>
        <begin position="122"/>
        <end position="142"/>
    </location>
</feature>
<evidence type="ECO:0000256" key="11">
    <source>
        <dbReference type="RuleBase" id="RU004450"/>
    </source>
</evidence>